<dbReference type="EMBL" id="HE663493">
    <property type="protein sequence ID" value="CCG07762.1"/>
    <property type="molecule type" value="Genomic_DNA"/>
</dbReference>
<evidence type="ECO:0000313" key="9">
    <source>
        <dbReference type="EMBL" id="CCG07762.1"/>
    </source>
</evidence>
<evidence type="ECO:0000259" key="8">
    <source>
        <dbReference type="Pfam" id="PF25967"/>
    </source>
</evidence>
<dbReference type="Gene3D" id="2.40.30.170">
    <property type="match status" value="1"/>
</dbReference>
<feature type="chain" id="PRO_5003606844" evidence="4">
    <location>
        <begin position="22"/>
        <end position="381"/>
    </location>
</feature>
<dbReference type="RefSeq" id="WP_014414402.1">
    <property type="nucleotide sequence ID" value="NC_017059.1"/>
</dbReference>
<dbReference type="SUPFAM" id="SSF111369">
    <property type="entry name" value="HlyD-like secretion proteins"/>
    <property type="match status" value="1"/>
</dbReference>
<feature type="domain" description="Multidrug resistance protein MdtA-like barrel-sandwich hybrid" evidence="6">
    <location>
        <begin position="63"/>
        <end position="206"/>
    </location>
</feature>
<proteinExistence type="inferred from homology"/>
<name>H6SS83_PARPM</name>
<keyword evidence="3" id="KW-0175">Coiled coil</keyword>
<dbReference type="InterPro" id="IPR058626">
    <property type="entry name" value="MdtA-like_b-barrel"/>
</dbReference>
<dbReference type="Proteomes" id="UP000033220">
    <property type="component" value="Chromosome DSM 122"/>
</dbReference>
<dbReference type="FunFam" id="2.40.420.20:FF:000001">
    <property type="entry name" value="Efflux RND transporter periplasmic adaptor subunit"/>
    <property type="match status" value="1"/>
</dbReference>
<dbReference type="STRING" id="1150469.RSPPHO_01136"/>
<dbReference type="PROSITE" id="PS51257">
    <property type="entry name" value="PROKAR_LIPOPROTEIN"/>
    <property type="match status" value="1"/>
</dbReference>
<dbReference type="GO" id="GO:0005886">
    <property type="term" value="C:plasma membrane"/>
    <property type="evidence" value="ECO:0007669"/>
    <property type="project" value="UniProtKB-SubCell"/>
</dbReference>
<evidence type="ECO:0000256" key="1">
    <source>
        <dbReference type="ARBA" id="ARBA00004196"/>
    </source>
</evidence>
<dbReference type="InterPro" id="IPR058624">
    <property type="entry name" value="MdtA-like_HH"/>
</dbReference>
<dbReference type="Gene3D" id="1.10.287.470">
    <property type="entry name" value="Helix hairpin bin"/>
    <property type="match status" value="1"/>
</dbReference>
<accession>H6SS83</accession>
<dbReference type="InterPro" id="IPR058627">
    <property type="entry name" value="MdtA-like_C"/>
</dbReference>
<dbReference type="PANTHER" id="PTHR30158:SF3">
    <property type="entry name" value="MULTIDRUG EFFLUX PUMP SUBUNIT ACRA-RELATED"/>
    <property type="match status" value="1"/>
</dbReference>
<dbReference type="Pfam" id="PF25967">
    <property type="entry name" value="RND-MFP_C"/>
    <property type="match status" value="1"/>
</dbReference>
<keyword evidence="10" id="KW-1185">Reference proteome</keyword>
<dbReference type="Gene3D" id="2.40.420.20">
    <property type="match status" value="1"/>
</dbReference>
<evidence type="ECO:0000259" key="7">
    <source>
        <dbReference type="Pfam" id="PF25944"/>
    </source>
</evidence>
<dbReference type="Gene3D" id="2.40.50.100">
    <property type="match status" value="1"/>
</dbReference>
<evidence type="ECO:0000259" key="6">
    <source>
        <dbReference type="Pfam" id="PF25917"/>
    </source>
</evidence>
<dbReference type="NCBIfam" id="TIGR01730">
    <property type="entry name" value="RND_mfp"/>
    <property type="match status" value="1"/>
</dbReference>
<protein>
    <submittedName>
        <fullName evidence="9">Acriflavine resistance protein E</fullName>
    </submittedName>
</protein>
<feature type="domain" description="Multidrug resistance protein MdtA-like alpha-helical hairpin" evidence="5">
    <location>
        <begin position="103"/>
        <end position="173"/>
    </location>
</feature>
<evidence type="ECO:0000259" key="5">
    <source>
        <dbReference type="Pfam" id="PF25876"/>
    </source>
</evidence>
<gene>
    <name evidence="9" type="primary">acrE</name>
    <name evidence="9" type="ORF">RSPPHO_01136</name>
</gene>
<dbReference type="HOGENOM" id="CLU_018816_2_1_5"/>
<organism evidence="9 10">
    <name type="scientific">Pararhodospirillum photometricum DSM 122</name>
    <dbReference type="NCBI Taxonomy" id="1150469"/>
    <lineage>
        <taxon>Bacteria</taxon>
        <taxon>Pseudomonadati</taxon>
        <taxon>Pseudomonadota</taxon>
        <taxon>Alphaproteobacteria</taxon>
        <taxon>Rhodospirillales</taxon>
        <taxon>Rhodospirillaceae</taxon>
        <taxon>Pararhodospirillum</taxon>
    </lineage>
</organism>
<dbReference type="AlphaFoldDB" id="H6SS83"/>
<comment type="subcellular location">
    <subcellularLocation>
        <location evidence="1">Cell envelope</location>
    </subcellularLocation>
</comment>
<dbReference type="Pfam" id="PF25876">
    <property type="entry name" value="HH_MFP_RND"/>
    <property type="match status" value="1"/>
</dbReference>
<evidence type="ECO:0000256" key="3">
    <source>
        <dbReference type="SAM" id="Coils"/>
    </source>
</evidence>
<feature type="signal peptide" evidence="4">
    <location>
        <begin position="1"/>
        <end position="21"/>
    </location>
</feature>
<dbReference type="GO" id="GO:0046677">
    <property type="term" value="P:response to antibiotic"/>
    <property type="evidence" value="ECO:0007669"/>
    <property type="project" value="TreeGrafter"/>
</dbReference>
<feature type="domain" description="Multidrug resistance protein MdtA-like beta-barrel" evidence="7">
    <location>
        <begin position="210"/>
        <end position="297"/>
    </location>
</feature>
<sequence length="381" mass="40422">MVKRYTLGRAGAFVMLGLAVAACDEKTAGPPPAPPPPEVAVVEVQPQRVGLTTELPGRTAAYRVAEVRPQVGGLIQKRLFTEGTDVKAGQQLYQIDPAPYAAELQKARAELEKAEATARAARLKAERYRKLVSGDVVSRQTFDDAVAADAEADAAIGVARAAVEVARINLDYTKVLAPISGRIGASAVTEGALVTASQTAALATVTQLDPINVNITQSSAELMRLRRDIDSGRVEKAPVATVRLKIDGLQTYEIPGTLQFAEVTVDPSTGSVRLRAEFPNPQGVLLPGLFVRAVVEQAVRDETLLVPQQSLVRRPDGSAIVWVVDAENKVAPRPVQVGQALGDRWLITEGLSAGDKVVVQGLQRLKPGIPVRVAAPPPAKS</sequence>
<dbReference type="PATRIC" id="fig|1150469.3.peg.1288"/>
<dbReference type="PANTHER" id="PTHR30158">
    <property type="entry name" value="ACRA/E-RELATED COMPONENT OF DRUG EFFLUX TRANSPORTER"/>
    <property type="match status" value="1"/>
</dbReference>
<dbReference type="GO" id="GO:0022857">
    <property type="term" value="F:transmembrane transporter activity"/>
    <property type="evidence" value="ECO:0007669"/>
    <property type="project" value="InterPro"/>
</dbReference>
<dbReference type="eggNOG" id="COG0845">
    <property type="taxonomic scope" value="Bacteria"/>
</dbReference>
<dbReference type="Pfam" id="PF25944">
    <property type="entry name" value="Beta-barrel_RND"/>
    <property type="match status" value="1"/>
</dbReference>
<dbReference type="InterPro" id="IPR058625">
    <property type="entry name" value="MdtA-like_BSH"/>
</dbReference>
<dbReference type="Pfam" id="PF25917">
    <property type="entry name" value="BSH_RND"/>
    <property type="match status" value="1"/>
</dbReference>
<keyword evidence="4" id="KW-0732">Signal</keyword>
<reference evidence="9 10" key="1">
    <citation type="submission" date="2012-02" db="EMBL/GenBank/DDBJ databases">
        <title>Shotgun genome sequence of Phaeospirillum photometricum DSM 122.</title>
        <authorList>
            <person name="Duquesne K."/>
            <person name="Sturgis J."/>
        </authorList>
    </citation>
    <scope>NUCLEOTIDE SEQUENCE [LARGE SCALE GENOMIC DNA]</scope>
    <source>
        <strain evidence="10">DSM122</strain>
    </source>
</reference>
<evidence type="ECO:0000256" key="4">
    <source>
        <dbReference type="SAM" id="SignalP"/>
    </source>
</evidence>
<feature type="domain" description="Multidrug resistance protein MdtA-like C-terminal permuted SH3" evidence="8">
    <location>
        <begin position="304"/>
        <end position="364"/>
    </location>
</feature>
<evidence type="ECO:0000256" key="2">
    <source>
        <dbReference type="ARBA" id="ARBA00009477"/>
    </source>
</evidence>
<feature type="coiled-coil region" evidence="3">
    <location>
        <begin position="101"/>
        <end position="131"/>
    </location>
</feature>
<comment type="similarity">
    <text evidence="2">Belongs to the membrane fusion protein (MFP) (TC 8.A.1) family.</text>
</comment>
<dbReference type="KEGG" id="rpm:RSPPHO_01136"/>
<dbReference type="InterPro" id="IPR006143">
    <property type="entry name" value="RND_pump_MFP"/>
</dbReference>
<evidence type="ECO:0000313" key="10">
    <source>
        <dbReference type="Proteomes" id="UP000033220"/>
    </source>
</evidence>
<dbReference type="OrthoDB" id="9800613at2"/>